<evidence type="ECO:0000313" key="3">
    <source>
        <dbReference type="Proteomes" id="UP000190016"/>
    </source>
</evidence>
<evidence type="ECO:0000256" key="1">
    <source>
        <dbReference type="SAM" id="Phobius"/>
    </source>
</evidence>
<accession>A0ABX3N9Z5</accession>
<feature type="transmembrane region" description="Helical" evidence="1">
    <location>
        <begin position="58"/>
        <end position="76"/>
    </location>
</feature>
<comment type="caution">
    <text evidence="2">The sequence shown here is derived from an EMBL/GenBank/DDBJ whole genome shotgun (WGS) entry which is preliminary data.</text>
</comment>
<dbReference type="EMBL" id="MBDS01000014">
    <property type="protein sequence ID" value="OPB88866.1"/>
    <property type="molecule type" value="Genomic_DNA"/>
</dbReference>
<dbReference type="Proteomes" id="UP000190016">
    <property type="component" value="Unassembled WGS sequence"/>
</dbReference>
<sequence length="150" mass="17217">MLFPFFGIGFIVSGLSRFIFSVSNRSIMVDWLWHTIYGIIIFSMGCYIEIYLNSTSSFSLDLVLLFYSCVLLGTYFDIKKISNFKQNNLRIATLLGVGLSIVHIFSPIIVVDNFKVCLISIVFIVNGISNILFSLIFRRFGIWEKQIKMI</sequence>
<protein>
    <submittedName>
        <fullName evidence="2">Uncharacterized protein</fullName>
    </submittedName>
</protein>
<feature type="transmembrane region" description="Helical" evidence="1">
    <location>
        <begin position="6"/>
        <end position="24"/>
    </location>
</feature>
<feature type="transmembrane region" description="Helical" evidence="1">
    <location>
        <begin position="116"/>
        <end position="137"/>
    </location>
</feature>
<evidence type="ECO:0000313" key="2">
    <source>
        <dbReference type="EMBL" id="OPB88866.1"/>
    </source>
</evidence>
<feature type="transmembrane region" description="Helical" evidence="1">
    <location>
        <begin position="31"/>
        <end position="52"/>
    </location>
</feature>
<organism evidence="2 3">
    <name type="scientific">Elizabethkingia ursingii</name>
    <dbReference type="NCBI Taxonomy" id="1756150"/>
    <lineage>
        <taxon>Bacteria</taxon>
        <taxon>Pseudomonadati</taxon>
        <taxon>Bacteroidota</taxon>
        <taxon>Flavobacteriia</taxon>
        <taxon>Flavobacteriales</taxon>
        <taxon>Weeksellaceae</taxon>
        <taxon>Elizabethkingia</taxon>
    </lineage>
</organism>
<keyword evidence="1" id="KW-0812">Transmembrane</keyword>
<feature type="transmembrane region" description="Helical" evidence="1">
    <location>
        <begin position="88"/>
        <end position="110"/>
    </location>
</feature>
<keyword evidence="1" id="KW-1133">Transmembrane helix</keyword>
<proteinExistence type="predicted"/>
<gene>
    <name evidence="2" type="ORF">BB021_05705</name>
</gene>
<keyword evidence="1" id="KW-0472">Membrane</keyword>
<reference evidence="2 3" key="1">
    <citation type="submission" date="2016-07" db="EMBL/GenBank/DDBJ databases">
        <title>Revisiting the Taxonomy of the Elizabethkingia Genus based on Whole-Genome Sequencing, Optical Mapping, and MALDI-TOF.</title>
        <authorList>
            <person name="Nicholson A.C."/>
        </authorList>
    </citation>
    <scope>NUCLEOTIDE SEQUENCE [LARGE SCALE GENOMIC DNA]</scope>
    <source>
        <strain evidence="2 3">C1558</strain>
    </source>
</reference>
<name>A0ABX3N9Z5_9FLAO</name>
<keyword evidence="3" id="KW-1185">Reference proteome</keyword>